<feature type="region of interest" description="Disordered" evidence="1">
    <location>
        <begin position="1"/>
        <end position="28"/>
    </location>
</feature>
<gene>
    <name evidence="4" type="ORF">GCM10017577_19150</name>
</gene>
<feature type="transmembrane region" description="Helical" evidence="2">
    <location>
        <begin position="33"/>
        <end position="52"/>
    </location>
</feature>
<evidence type="ECO:0000256" key="1">
    <source>
        <dbReference type="SAM" id="MobiDB-lite"/>
    </source>
</evidence>
<evidence type="ECO:0000259" key="3">
    <source>
        <dbReference type="Pfam" id="PF21946"/>
    </source>
</evidence>
<comment type="caution">
    <text evidence="4">The sequence shown here is derived from an EMBL/GenBank/DDBJ whole genome shotgun (WGS) entry which is preliminary data.</text>
</comment>
<evidence type="ECO:0000256" key="2">
    <source>
        <dbReference type="SAM" id="Phobius"/>
    </source>
</evidence>
<dbReference type="InterPro" id="IPR053807">
    <property type="entry name" value="LppM"/>
</dbReference>
<dbReference type="Proteomes" id="UP001143463">
    <property type="component" value="Unassembled WGS sequence"/>
</dbReference>
<feature type="transmembrane region" description="Helical" evidence="2">
    <location>
        <begin position="216"/>
        <end position="236"/>
    </location>
</feature>
<keyword evidence="2" id="KW-0472">Membrane</keyword>
<reference evidence="4" key="1">
    <citation type="journal article" date="2014" name="Int. J. Syst. Evol. Microbiol.">
        <title>Complete genome sequence of Corynebacterium casei LMG S-19264T (=DSM 44701T), isolated from a smear-ripened cheese.</title>
        <authorList>
            <consortium name="US DOE Joint Genome Institute (JGI-PGF)"/>
            <person name="Walter F."/>
            <person name="Albersmeier A."/>
            <person name="Kalinowski J."/>
            <person name="Ruckert C."/>
        </authorList>
    </citation>
    <scope>NUCLEOTIDE SEQUENCE</scope>
    <source>
        <strain evidence="4">VKM Ac-1069</strain>
    </source>
</reference>
<evidence type="ECO:0000313" key="5">
    <source>
        <dbReference type="Proteomes" id="UP001143463"/>
    </source>
</evidence>
<keyword evidence="5" id="KW-1185">Reference proteome</keyword>
<organism evidence="4 5">
    <name type="scientific">Pseudonocardia halophobica</name>
    <dbReference type="NCBI Taxonomy" id="29401"/>
    <lineage>
        <taxon>Bacteria</taxon>
        <taxon>Bacillati</taxon>
        <taxon>Actinomycetota</taxon>
        <taxon>Actinomycetes</taxon>
        <taxon>Pseudonocardiales</taxon>
        <taxon>Pseudonocardiaceae</taxon>
        <taxon>Pseudonocardia</taxon>
    </lineage>
</organism>
<evidence type="ECO:0000313" key="4">
    <source>
        <dbReference type="EMBL" id="GLL10775.1"/>
    </source>
</evidence>
<proteinExistence type="predicted"/>
<dbReference type="EMBL" id="BSFQ01000005">
    <property type="protein sequence ID" value="GLL10775.1"/>
    <property type="molecule type" value="Genomic_DNA"/>
</dbReference>
<accession>A0A9W6L267</accession>
<name>A0A9W6L267_9PSEU</name>
<keyword evidence="2" id="KW-1133">Transmembrane helix</keyword>
<sequence>MTAVQSPPAPRRDRPGPDPLGPARHGPRRASRFRRVVSVLLLVAMAVAALGGCARVRAALAVQPDDTVTGEIVIATPEKGPDDTGPAITVPPALESDVDVSEYRQDGYTGSVLRFSGLSFDQVGQLTAAGGSGSERAHLTLRRAGNRIVLEGAADLTTVPVDRADFQLKVSFPGEVLDTNGDSEAGTVSWNFTPGEVGDVNAVVAYDDPQAPSATAWSLGLAVIVLGAVAAVVALARRTRNPPVRR</sequence>
<protein>
    <submittedName>
        <fullName evidence="4">DUF3153 domain-containing protein</fullName>
    </submittedName>
</protein>
<dbReference type="AlphaFoldDB" id="A0A9W6L267"/>
<reference evidence="4" key="2">
    <citation type="submission" date="2023-01" db="EMBL/GenBank/DDBJ databases">
        <authorList>
            <person name="Sun Q."/>
            <person name="Evtushenko L."/>
        </authorList>
    </citation>
    <scope>NUCLEOTIDE SEQUENCE</scope>
    <source>
        <strain evidence="4">VKM Ac-1069</strain>
    </source>
</reference>
<dbReference type="Pfam" id="PF21946">
    <property type="entry name" value="LppM"/>
    <property type="match status" value="1"/>
</dbReference>
<feature type="domain" description="LppM" evidence="3">
    <location>
        <begin position="55"/>
        <end position="206"/>
    </location>
</feature>
<keyword evidence="2" id="KW-0812">Transmembrane</keyword>